<gene>
    <name evidence="1" type="ORF">GMARGA_LOCUS8390</name>
</gene>
<protein>
    <submittedName>
        <fullName evidence="1">3426_t:CDS:1</fullName>
    </submittedName>
</protein>
<evidence type="ECO:0000313" key="2">
    <source>
        <dbReference type="Proteomes" id="UP000789901"/>
    </source>
</evidence>
<dbReference type="Proteomes" id="UP000789901">
    <property type="component" value="Unassembled WGS sequence"/>
</dbReference>
<evidence type="ECO:0000313" key="1">
    <source>
        <dbReference type="EMBL" id="CAG8632144.1"/>
    </source>
</evidence>
<keyword evidence="2" id="KW-1185">Reference proteome</keyword>
<name>A0ABN7UQ37_GIGMA</name>
<proteinExistence type="predicted"/>
<comment type="caution">
    <text evidence="1">The sequence shown here is derived from an EMBL/GenBank/DDBJ whole genome shotgun (WGS) entry which is preliminary data.</text>
</comment>
<reference evidence="1 2" key="1">
    <citation type="submission" date="2021-06" db="EMBL/GenBank/DDBJ databases">
        <authorList>
            <person name="Kallberg Y."/>
            <person name="Tangrot J."/>
            <person name="Rosling A."/>
        </authorList>
    </citation>
    <scope>NUCLEOTIDE SEQUENCE [LARGE SCALE GENOMIC DNA]</scope>
    <source>
        <strain evidence="1 2">120-4 pot B 10/14</strain>
    </source>
</reference>
<sequence>MSPNFYDFDESSALANAEIDAQDFQKEFKLIGFTNTYVE</sequence>
<organism evidence="1 2">
    <name type="scientific">Gigaspora margarita</name>
    <dbReference type="NCBI Taxonomy" id="4874"/>
    <lineage>
        <taxon>Eukaryota</taxon>
        <taxon>Fungi</taxon>
        <taxon>Fungi incertae sedis</taxon>
        <taxon>Mucoromycota</taxon>
        <taxon>Glomeromycotina</taxon>
        <taxon>Glomeromycetes</taxon>
        <taxon>Diversisporales</taxon>
        <taxon>Gigasporaceae</taxon>
        <taxon>Gigaspora</taxon>
    </lineage>
</organism>
<accession>A0ABN7UQ37</accession>
<dbReference type="EMBL" id="CAJVQB010004302">
    <property type="protein sequence ID" value="CAG8632144.1"/>
    <property type="molecule type" value="Genomic_DNA"/>
</dbReference>